<feature type="transmembrane region" description="Helical" evidence="5">
    <location>
        <begin position="179"/>
        <end position="198"/>
    </location>
</feature>
<dbReference type="InterPro" id="IPR001902">
    <property type="entry name" value="SLC26A/SulP_fam"/>
</dbReference>
<dbReference type="RefSeq" id="WP_025281778.1">
    <property type="nucleotide sequence ID" value="NZ_CP007268.1"/>
</dbReference>
<keyword evidence="2 5" id="KW-0812">Transmembrane</keyword>
<dbReference type="InterPro" id="IPR011547">
    <property type="entry name" value="SLC26A/SulP_dom"/>
</dbReference>
<evidence type="ECO:0000256" key="4">
    <source>
        <dbReference type="ARBA" id="ARBA00023136"/>
    </source>
</evidence>
<feature type="transmembrane region" description="Helical" evidence="5">
    <location>
        <begin position="481"/>
        <end position="499"/>
    </location>
</feature>
<keyword evidence="8" id="KW-1185">Reference proteome</keyword>
<dbReference type="AlphaFoldDB" id="W8KHQ8"/>
<dbReference type="InterPro" id="IPR036513">
    <property type="entry name" value="STAS_dom_sf"/>
</dbReference>
<dbReference type="Pfam" id="PF00916">
    <property type="entry name" value="Sulfate_transp"/>
    <property type="match status" value="2"/>
</dbReference>
<dbReference type="Proteomes" id="UP000019442">
    <property type="component" value="Chromosome"/>
</dbReference>
<dbReference type="KEGG" id="hhc:M911_09395"/>
<feature type="transmembrane region" description="Helical" evidence="5">
    <location>
        <begin position="134"/>
        <end position="152"/>
    </location>
</feature>
<feature type="transmembrane region" description="Helical" evidence="5">
    <location>
        <begin position="457"/>
        <end position="475"/>
    </location>
</feature>
<dbReference type="EMBL" id="CP007268">
    <property type="protein sequence ID" value="AHK79324.1"/>
    <property type="molecule type" value="Genomic_DNA"/>
</dbReference>
<name>W8KHQ8_9GAMM</name>
<evidence type="ECO:0000256" key="1">
    <source>
        <dbReference type="ARBA" id="ARBA00004141"/>
    </source>
</evidence>
<evidence type="ECO:0000259" key="6">
    <source>
        <dbReference type="PROSITE" id="PS50801"/>
    </source>
</evidence>
<dbReference type="PANTHER" id="PTHR11814">
    <property type="entry name" value="SULFATE TRANSPORTER"/>
    <property type="match status" value="1"/>
</dbReference>
<dbReference type="GO" id="GO:0016020">
    <property type="term" value="C:membrane"/>
    <property type="evidence" value="ECO:0007669"/>
    <property type="project" value="UniProtKB-SubCell"/>
</dbReference>
<proteinExistence type="predicted"/>
<sequence length="704" mass="76099">MNSIHYQLFPFLRWQKPSREILKSDLAAGTAVALVLVPQSMAYAQLAGMPPVYGLYASLLPVIVAALWGSSNQLATGPVAVVSLLTATALIPLAAPGSGEYVALAVALAFLVGVVQLSMGVLRMGALVSFISHPVIVGFTNAAALVIGLSQLNKLLGIPVDTGGHFLMGLWDMLGDVAYLHWPTLAFGVGAILIMVGLKRFIPRVPGVLAAVILATAISWLMGFERKADVHLDQVSPPAVAEQLLKWGDFKEEKADLELQIREQQALLEAADSTEAAALRYKIELLSLRQEHVSRVLKLYREEMRDVRFARLPGEDGQPDAFVAAQALDERGEEVHPKWRVTQVDGVQIRMDAGGRVIGSIPAGLPSISMPDLTPATLTALFTAAFVIALVGFTEAIAISRALAARTGQRLNPNQELIGQGLGNLSASVSQGYPVSGSFSRSAVNLNAGARTGLSSVFTAVFILLVLLFFTPLFYHLPEAVLAAIIVMAVVGLINFKAIQHAWLASRHDGIAAIVTFVATLAVAPNLDVGILIGVALAVGLFLYRTMRPRVSELTRYEDGTLREARRYGLRADEEIGLLRFDRSLYFANAGYFEDAVLEQAARYPHARYMIVVTQGVNEIDASGEEVIRSLVQRLRARGTTLVFAGIKPQVLMVMKRTHLVDFMGEDNVFHSTEGAIATIRDRLAKQKAEEGQADQEEGENERA</sequence>
<evidence type="ECO:0000313" key="8">
    <source>
        <dbReference type="Proteomes" id="UP000019442"/>
    </source>
</evidence>
<comment type="subcellular location">
    <subcellularLocation>
        <location evidence="1">Membrane</location>
        <topology evidence="1">Multi-pass membrane protein</topology>
    </subcellularLocation>
</comment>
<protein>
    <submittedName>
        <fullName evidence="7">DNA repair protein</fullName>
    </submittedName>
</protein>
<dbReference type="HOGENOM" id="CLU_003182_13_2_6"/>
<keyword evidence="4 5" id="KW-0472">Membrane</keyword>
<dbReference type="Pfam" id="PF01740">
    <property type="entry name" value="STAS"/>
    <property type="match status" value="1"/>
</dbReference>
<dbReference type="Gene3D" id="3.30.750.24">
    <property type="entry name" value="STAS domain"/>
    <property type="match status" value="1"/>
</dbReference>
<evidence type="ECO:0000313" key="7">
    <source>
        <dbReference type="EMBL" id="AHK79324.1"/>
    </source>
</evidence>
<organism evidence="7 8">
    <name type="scientific">Ectothiorhodospira haloalkaliphila</name>
    <dbReference type="NCBI Taxonomy" id="421628"/>
    <lineage>
        <taxon>Bacteria</taxon>
        <taxon>Pseudomonadati</taxon>
        <taxon>Pseudomonadota</taxon>
        <taxon>Gammaproteobacteria</taxon>
        <taxon>Chromatiales</taxon>
        <taxon>Ectothiorhodospiraceae</taxon>
        <taxon>Ectothiorhodospira</taxon>
    </lineage>
</organism>
<dbReference type="PROSITE" id="PS50801">
    <property type="entry name" value="STAS"/>
    <property type="match status" value="1"/>
</dbReference>
<feature type="transmembrane region" description="Helical" evidence="5">
    <location>
        <begin position="52"/>
        <end position="69"/>
    </location>
</feature>
<feature type="transmembrane region" description="Helical" evidence="5">
    <location>
        <begin position="511"/>
        <end position="544"/>
    </location>
</feature>
<feature type="domain" description="STAS" evidence="6">
    <location>
        <begin position="566"/>
        <end position="680"/>
    </location>
</feature>
<dbReference type="SUPFAM" id="SSF52091">
    <property type="entry name" value="SpoIIaa-like"/>
    <property type="match status" value="1"/>
</dbReference>
<feature type="transmembrane region" description="Helical" evidence="5">
    <location>
        <begin position="380"/>
        <end position="404"/>
    </location>
</feature>
<feature type="transmembrane region" description="Helical" evidence="5">
    <location>
        <begin position="76"/>
        <end position="95"/>
    </location>
</feature>
<dbReference type="GO" id="GO:0055085">
    <property type="term" value="P:transmembrane transport"/>
    <property type="evidence" value="ECO:0007669"/>
    <property type="project" value="InterPro"/>
</dbReference>
<keyword evidence="3 5" id="KW-1133">Transmembrane helix</keyword>
<evidence type="ECO:0000256" key="5">
    <source>
        <dbReference type="SAM" id="Phobius"/>
    </source>
</evidence>
<reference evidence="7 8" key="1">
    <citation type="journal article" date="2014" name="J Genomics">
        <title>Draft Genome Sequence of the Extremely Halophilic Phototrophic Purple Sulfur Bacterium Halorhodospira halochloris.</title>
        <authorList>
            <person name="Singh K.S."/>
            <person name="Kirksey J."/>
            <person name="Hoff W.D."/>
            <person name="Deole R."/>
        </authorList>
    </citation>
    <scope>NUCLEOTIDE SEQUENCE [LARGE SCALE GENOMIC DNA]</scope>
    <source>
        <strain evidence="7 8">A</strain>
    </source>
</reference>
<accession>W8KHQ8</accession>
<evidence type="ECO:0000256" key="2">
    <source>
        <dbReference type="ARBA" id="ARBA00022692"/>
    </source>
</evidence>
<feature type="transmembrane region" description="Helical" evidence="5">
    <location>
        <begin position="101"/>
        <end position="122"/>
    </location>
</feature>
<feature type="transmembrane region" description="Helical" evidence="5">
    <location>
        <begin position="205"/>
        <end position="223"/>
    </location>
</feature>
<reference evidence="8" key="2">
    <citation type="submission" date="2014-02" db="EMBL/GenBank/DDBJ databases">
        <title>Draft Genome Sequence of extremely halophilic bacteria Halorhodospira halochloris.</title>
        <authorList>
            <person name="Singh K.S."/>
        </authorList>
    </citation>
    <scope>NUCLEOTIDE SEQUENCE [LARGE SCALE GENOMIC DNA]</scope>
    <source>
        <strain evidence="8">A</strain>
    </source>
</reference>
<dbReference type="PATRIC" id="fig|1354791.3.peg.2328"/>
<evidence type="ECO:0000256" key="3">
    <source>
        <dbReference type="ARBA" id="ARBA00022989"/>
    </source>
</evidence>
<dbReference type="InterPro" id="IPR002645">
    <property type="entry name" value="STAS_dom"/>
</dbReference>
<dbReference type="OrthoDB" id="9769739at2"/>
<gene>
    <name evidence="7" type="ORF">M911_09395</name>
</gene>
<dbReference type="CDD" id="cd07042">
    <property type="entry name" value="STAS_SulP_like_sulfate_transporter"/>
    <property type="match status" value="1"/>
</dbReference>